<gene>
    <name evidence="2" type="ORF">KP509_01G088800</name>
</gene>
<keyword evidence="1" id="KW-0732">Signal</keyword>
<evidence type="ECO:0000256" key="1">
    <source>
        <dbReference type="SAM" id="SignalP"/>
    </source>
</evidence>
<dbReference type="AlphaFoldDB" id="A0A8T2VNA3"/>
<feature type="signal peptide" evidence="1">
    <location>
        <begin position="1"/>
        <end position="35"/>
    </location>
</feature>
<evidence type="ECO:0000313" key="3">
    <source>
        <dbReference type="Proteomes" id="UP000825935"/>
    </source>
</evidence>
<dbReference type="Proteomes" id="UP000825935">
    <property type="component" value="Chromosome 1"/>
</dbReference>
<accession>A0A8T2VNA3</accession>
<evidence type="ECO:0000313" key="2">
    <source>
        <dbReference type="EMBL" id="KAH7447043.1"/>
    </source>
</evidence>
<name>A0A8T2VNA3_CERRI</name>
<reference evidence="2" key="1">
    <citation type="submission" date="2021-08" db="EMBL/GenBank/DDBJ databases">
        <title>WGS assembly of Ceratopteris richardii.</title>
        <authorList>
            <person name="Marchant D.B."/>
            <person name="Chen G."/>
            <person name="Jenkins J."/>
            <person name="Shu S."/>
            <person name="Leebens-Mack J."/>
            <person name="Grimwood J."/>
            <person name="Schmutz J."/>
            <person name="Soltis P."/>
            <person name="Soltis D."/>
            <person name="Chen Z.-H."/>
        </authorList>
    </citation>
    <scope>NUCLEOTIDE SEQUENCE</scope>
    <source>
        <strain evidence="2">Whitten #5841</strain>
        <tissue evidence="2">Leaf</tissue>
    </source>
</reference>
<sequence>MASSNASVRRSLDGHPFLLLSISVLLLFVTVQVHAGLEHDTTLTHAATFDSYEVFQVTHSVTENESRNKPAPSEFAVCKAVSKCAKAHLPCPAACVQGFFGFGPRFGGGGGGGGGGGFFGGGGGGGGGRGGGGGGGGGFFGGGGGGGGGFASKAVACSYDCNDACKATCNQST</sequence>
<dbReference type="OMA" id="ENCEDYC"/>
<dbReference type="EMBL" id="CM035406">
    <property type="protein sequence ID" value="KAH7447043.1"/>
    <property type="molecule type" value="Genomic_DNA"/>
</dbReference>
<organism evidence="2 3">
    <name type="scientific">Ceratopteris richardii</name>
    <name type="common">Triangle waterfern</name>
    <dbReference type="NCBI Taxonomy" id="49495"/>
    <lineage>
        <taxon>Eukaryota</taxon>
        <taxon>Viridiplantae</taxon>
        <taxon>Streptophyta</taxon>
        <taxon>Embryophyta</taxon>
        <taxon>Tracheophyta</taxon>
        <taxon>Polypodiopsida</taxon>
        <taxon>Polypodiidae</taxon>
        <taxon>Polypodiales</taxon>
        <taxon>Pteridineae</taxon>
        <taxon>Pteridaceae</taxon>
        <taxon>Parkerioideae</taxon>
        <taxon>Ceratopteris</taxon>
    </lineage>
</organism>
<keyword evidence="3" id="KW-1185">Reference proteome</keyword>
<proteinExistence type="predicted"/>
<feature type="chain" id="PRO_5035806146" evidence="1">
    <location>
        <begin position="36"/>
        <end position="173"/>
    </location>
</feature>
<comment type="caution">
    <text evidence="2">The sequence shown here is derived from an EMBL/GenBank/DDBJ whole genome shotgun (WGS) entry which is preliminary data.</text>
</comment>
<protein>
    <submittedName>
        <fullName evidence="2">Uncharacterized protein</fullName>
    </submittedName>
</protein>